<dbReference type="RefSeq" id="WP_378135650.1">
    <property type="nucleotide sequence ID" value="NZ_JBHSMI010000028.1"/>
</dbReference>
<evidence type="ECO:0000313" key="7">
    <source>
        <dbReference type="EMBL" id="MFC5404924.1"/>
    </source>
</evidence>
<feature type="domain" description="Response regulatory" evidence="6">
    <location>
        <begin position="3"/>
        <end position="119"/>
    </location>
</feature>
<name>A0ABW0HV00_9BACL</name>
<proteinExistence type="predicted"/>
<evidence type="ECO:0000259" key="6">
    <source>
        <dbReference type="PROSITE" id="PS50110"/>
    </source>
</evidence>
<feature type="modified residue" description="4-aspartylphosphate" evidence="5">
    <location>
        <position position="54"/>
    </location>
</feature>
<dbReference type="PROSITE" id="PS50110">
    <property type="entry name" value="RESPONSE_REGULATORY"/>
    <property type="match status" value="1"/>
</dbReference>
<evidence type="ECO:0000256" key="5">
    <source>
        <dbReference type="PROSITE-ProRule" id="PRU00169"/>
    </source>
</evidence>
<evidence type="ECO:0000256" key="1">
    <source>
        <dbReference type="ARBA" id="ARBA00022553"/>
    </source>
</evidence>
<dbReference type="InterPro" id="IPR058245">
    <property type="entry name" value="NreC/VraR/RcsB-like_REC"/>
</dbReference>
<dbReference type="InterPro" id="IPR039420">
    <property type="entry name" value="WalR-like"/>
</dbReference>
<comment type="caution">
    <text evidence="7">The sequence shown here is derived from an EMBL/GenBank/DDBJ whole genome shotgun (WGS) entry which is preliminary data.</text>
</comment>
<dbReference type="Proteomes" id="UP001596113">
    <property type="component" value="Unassembled WGS sequence"/>
</dbReference>
<keyword evidence="8" id="KW-1185">Reference proteome</keyword>
<protein>
    <submittedName>
        <fullName evidence="7">Response regulator transcription factor</fullName>
    </submittedName>
</protein>
<evidence type="ECO:0000256" key="2">
    <source>
        <dbReference type="ARBA" id="ARBA00023015"/>
    </source>
</evidence>
<dbReference type="InterPro" id="IPR001789">
    <property type="entry name" value="Sig_transdc_resp-reg_receiver"/>
</dbReference>
<evidence type="ECO:0000256" key="4">
    <source>
        <dbReference type="ARBA" id="ARBA00023163"/>
    </source>
</evidence>
<reference evidence="8" key="1">
    <citation type="journal article" date="2019" name="Int. J. Syst. Evol. Microbiol.">
        <title>The Global Catalogue of Microorganisms (GCM) 10K type strain sequencing project: providing services to taxonomists for standard genome sequencing and annotation.</title>
        <authorList>
            <consortium name="The Broad Institute Genomics Platform"/>
            <consortium name="The Broad Institute Genome Sequencing Center for Infectious Disease"/>
            <person name="Wu L."/>
            <person name="Ma J."/>
        </authorList>
    </citation>
    <scope>NUCLEOTIDE SEQUENCE [LARGE SCALE GENOMIC DNA]</scope>
    <source>
        <strain evidence="8">CGMCC 1.18575</strain>
    </source>
</reference>
<dbReference type="Gene3D" id="3.40.50.2300">
    <property type="match status" value="1"/>
</dbReference>
<keyword evidence="2" id="KW-0805">Transcription regulation</keyword>
<accession>A0ABW0HV00</accession>
<dbReference type="CDD" id="cd17535">
    <property type="entry name" value="REC_NarL-like"/>
    <property type="match status" value="1"/>
</dbReference>
<organism evidence="7 8">
    <name type="scientific">Cohnella soli</name>
    <dbReference type="NCBI Taxonomy" id="425005"/>
    <lineage>
        <taxon>Bacteria</taxon>
        <taxon>Bacillati</taxon>
        <taxon>Bacillota</taxon>
        <taxon>Bacilli</taxon>
        <taxon>Bacillales</taxon>
        <taxon>Paenibacillaceae</taxon>
        <taxon>Cohnella</taxon>
    </lineage>
</organism>
<sequence length="169" mass="18145">MIRVLIADDQSLLRDGLQTIINLEDDMSTAGLASDGQEAVEFAASLHPDVVLMDIRMPRLNGIESLQAIKQTSPGILVLILTTFMEHRSLIEAVAAGADGYLLKDIGGEEIVRAIRLTIQGHPMLPSLIAAGVHMSEGTFRVGAGAIYGKIDDNDRAYAVGLLRENVIP</sequence>
<evidence type="ECO:0000313" key="8">
    <source>
        <dbReference type="Proteomes" id="UP001596113"/>
    </source>
</evidence>
<keyword evidence="4" id="KW-0804">Transcription</keyword>
<keyword evidence="3" id="KW-0238">DNA-binding</keyword>
<dbReference type="InterPro" id="IPR011006">
    <property type="entry name" value="CheY-like_superfamily"/>
</dbReference>
<dbReference type="SUPFAM" id="SSF52172">
    <property type="entry name" value="CheY-like"/>
    <property type="match status" value="1"/>
</dbReference>
<dbReference type="EMBL" id="JBHSMI010000028">
    <property type="protein sequence ID" value="MFC5404924.1"/>
    <property type="molecule type" value="Genomic_DNA"/>
</dbReference>
<gene>
    <name evidence="7" type="ORF">ACFPOF_19460</name>
</gene>
<dbReference type="SMART" id="SM00448">
    <property type="entry name" value="REC"/>
    <property type="match status" value="1"/>
</dbReference>
<dbReference type="Pfam" id="PF00072">
    <property type="entry name" value="Response_reg"/>
    <property type="match status" value="1"/>
</dbReference>
<dbReference type="PANTHER" id="PTHR43214">
    <property type="entry name" value="TWO-COMPONENT RESPONSE REGULATOR"/>
    <property type="match status" value="1"/>
</dbReference>
<keyword evidence="1 5" id="KW-0597">Phosphoprotein</keyword>
<evidence type="ECO:0000256" key="3">
    <source>
        <dbReference type="ARBA" id="ARBA00023125"/>
    </source>
</evidence>